<dbReference type="InterPro" id="IPR000524">
    <property type="entry name" value="Tscrpt_reg_HTH_GntR"/>
</dbReference>
<dbReference type="PANTHER" id="PTHR43537">
    <property type="entry name" value="TRANSCRIPTIONAL REGULATOR, GNTR FAMILY"/>
    <property type="match status" value="1"/>
</dbReference>
<dbReference type="InterPro" id="IPR036388">
    <property type="entry name" value="WH-like_DNA-bd_sf"/>
</dbReference>
<protein>
    <submittedName>
        <fullName evidence="5">DNA-binding GntR family transcriptional regulator</fullName>
    </submittedName>
</protein>
<dbReference type="Gene3D" id="1.10.10.10">
    <property type="entry name" value="Winged helix-like DNA-binding domain superfamily/Winged helix DNA-binding domain"/>
    <property type="match status" value="1"/>
</dbReference>
<proteinExistence type="predicted"/>
<dbReference type="PANTHER" id="PTHR43537:SF50">
    <property type="entry name" value="TRANSCRIPTIONAL REGULATORY PROTEIN"/>
    <property type="match status" value="1"/>
</dbReference>
<keyword evidence="6" id="KW-1185">Reference proteome</keyword>
<evidence type="ECO:0000256" key="1">
    <source>
        <dbReference type="ARBA" id="ARBA00023015"/>
    </source>
</evidence>
<evidence type="ECO:0000313" key="6">
    <source>
        <dbReference type="Proteomes" id="UP000531216"/>
    </source>
</evidence>
<keyword evidence="2 5" id="KW-0238">DNA-binding</keyword>
<feature type="domain" description="HTH gntR-type" evidence="4">
    <location>
        <begin position="16"/>
        <end position="83"/>
    </location>
</feature>
<dbReference type="InterPro" id="IPR036390">
    <property type="entry name" value="WH_DNA-bd_sf"/>
</dbReference>
<keyword evidence="3" id="KW-0804">Transcription</keyword>
<gene>
    <name evidence="5" type="ORF">GGR05_003419</name>
</gene>
<keyword evidence="1" id="KW-0805">Transcription regulation</keyword>
<sequence>MSLAMTPPLPPIPLPEPLAALVVERLRSLIVTEELAAGTRLRERQLADRLGVSRTPLRDALKVLAAEGLVRIEPKRGAMVRHPSPAEIEEKLSVLAVLEGFAGECAARSATDAEITAIGHLHDELTAAFERQDRADYFRCNQDIHLAIVAAARNETLANLHAQLNAQLTFYRWKGSADRALWTTAVTEHALLLTLLQNRDAAGLAEALRAHVASTWREIRQRT</sequence>
<dbReference type="SMART" id="SM00895">
    <property type="entry name" value="FCD"/>
    <property type="match status" value="1"/>
</dbReference>
<dbReference type="SUPFAM" id="SSF46785">
    <property type="entry name" value="Winged helix' DNA-binding domain"/>
    <property type="match status" value="1"/>
</dbReference>
<dbReference type="OrthoDB" id="8114900at2"/>
<dbReference type="InterPro" id="IPR011711">
    <property type="entry name" value="GntR_C"/>
</dbReference>
<dbReference type="GO" id="GO:0003700">
    <property type="term" value="F:DNA-binding transcription factor activity"/>
    <property type="evidence" value="ECO:0007669"/>
    <property type="project" value="InterPro"/>
</dbReference>
<dbReference type="GO" id="GO:0003677">
    <property type="term" value="F:DNA binding"/>
    <property type="evidence" value="ECO:0007669"/>
    <property type="project" value="UniProtKB-KW"/>
</dbReference>
<dbReference type="Pfam" id="PF07729">
    <property type="entry name" value="FCD"/>
    <property type="match status" value="1"/>
</dbReference>
<dbReference type="SUPFAM" id="SSF48008">
    <property type="entry name" value="GntR ligand-binding domain-like"/>
    <property type="match status" value="1"/>
</dbReference>
<dbReference type="RefSeq" id="WP_090966750.1">
    <property type="nucleotide sequence ID" value="NZ_FOOA01000036.1"/>
</dbReference>
<evidence type="ECO:0000256" key="3">
    <source>
        <dbReference type="ARBA" id="ARBA00023163"/>
    </source>
</evidence>
<dbReference type="Gene3D" id="1.20.120.530">
    <property type="entry name" value="GntR ligand-binding domain-like"/>
    <property type="match status" value="1"/>
</dbReference>
<organism evidence="5 6">
    <name type="scientific">Aureimonas phyllosphaerae</name>
    <dbReference type="NCBI Taxonomy" id="1166078"/>
    <lineage>
        <taxon>Bacteria</taxon>
        <taxon>Pseudomonadati</taxon>
        <taxon>Pseudomonadota</taxon>
        <taxon>Alphaproteobacteria</taxon>
        <taxon>Hyphomicrobiales</taxon>
        <taxon>Aurantimonadaceae</taxon>
        <taxon>Aureimonas</taxon>
    </lineage>
</organism>
<dbReference type="SMART" id="SM00345">
    <property type="entry name" value="HTH_GNTR"/>
    <property type="match status" value="1"/>
</dbReference>
<dbReference type="InterPro" id="IPR008920">
    <property type="entry name" value="TF_FadR/GntR_C"/>
</dbReference>
<dbReference type="CDD" id="cd07377">
    <property type="entry name" value="WHTH_GntR"/>
    <property type="match status" value="1"/>
</dbReference>
<evidence type="ECO:0000256" key="2">
    <source>
        <dbReference type="ARBA" id="ARBA00023125"/>
    </source>
</evidence>
<dbReference type="Proteomes" id="UP000531216">
    <property type="component" value="Unassembled WGS sequence"/>
</dbReference>
<dbReference type="EMBL" id="JACIDO010000008">
    <property type="protein sequence ID" value="MBB3937253.1"/>
    <property type="molecule type" value="Genomic_DNA"/>
</dbReference>
<name>A0A7W6BSJ7_9HYPH</name>
<dbReference type="Pfam" id="PF00392">
    <property type="entry name" value="GntR"/>
    <property type="match status" value="1"/>
</dbReference>
<dbReference type="AlphaFoldDB" id="A0A7W6BSJ7"/>
<accession>A0A7W6BSJ7</accession>
<comment type="caution">
    <text evidence="5">The sequence shown here is derived from an EMBL/GenBank/DDBJ whole genome shotgun (WGS) entry which is preliminary data.</text>
</comment>
<dbReference type="PROSITE" id="PS50949">
    <property type="entry name" value="HTH_GNTR"/>
    <property type="match status" value="1"/>
</dbReference>
<evidence type="ECO:0000259" key="4">
    <source>
        <dbReference type="PROSITE" id="PS50949"/>
    </source>
</evidence>
<evidence type="ECO:0000313" key="5">
    <source>
        <dbReference type="EMBL" id="MBB3937253.1"/>
    </source>
</evidence>
<reference evidence="5 6" key="1">
    <citation type="submission" date="2020-08" db="EMBL/GenBank/DDBJ databases">
        <title>Genomic Encyclopedia of Type Strains, Phase IV (KMG-IV): sequencing the most valuable type-strain genomes for metagenomic binning, comparative biology and taxonomic classification.</title>
        <authorList>
            <person name="Goeker M."/>
        </authorList>
    </citation>
    <scope>NUCLEOTIDE SEQUENCE [LARGE SCALE GENOMIC DNA]</scope>
    <source>
        <strain evidence="5 6">DSM 25024</strain>
    </source>
</reference>
<dbReference type="PRINTS" id="PR00035">
    <property type="entry name" value="HTHGNTR"/>
</dbReference>